<sequence length="183" mass="20850">MTVIPIGTHLQLHTLIVGSVVDDEIKRSMCKHIVARVWKKPISKKVKVDEEEAPSLKPKAKTKTLNQGKARRCLHMRDRLKFLRMNCLSQQTQTWNDTRIAGPLLYPHTSTPIPMHNQRILTRFRLRFSQCLLNLFMNPLRIHIPHTPTVPNPRWTTMDNCRVAERAALVPPGEAGGGEVGRG</sequence>
<reference evidence="1 2" key="1">
    <citation type="submission" date="2014-06" db="EMBL/GenBank/DDBJ databases">
        <title>Evolutionary Origins and Diversification of the Mycorrhizal Mutualists.</title>
        <authorList>
            <consortium name="DOE Joint Genome Institute"/>
            <consortium name="Mycorrhizal Genomics Consortium"/>
            <person name="Kohler A."/>
            <person name="Kuo A."/>
            <person name="Nagy L.G."/>
            <person name="Floudas D."/>
            <person name="Copeland A."/>
            <person name="Barry K.W."/>
            <person name="Cichocki N."/>
            <person name="Veneault-Fourrey C."/>
            <person name="LaButti K."/>
            <person name="Lindquist E.A."/>
            <person name="Lipzen A."/>
            <person name="Lundell T."/>
            <person name="Morin E."/>
            <person name="Murat C."/>
            <person name="Riley R."/>
            <person name="Ohm R."/>
            <person name="Sun H."/>
            <person name="Tunlid A."/>
            <person name="Henrissat B."/>
            <person name="Grigoriev I.V."/>
            <person name="Hibbett D.S."/>
            <person name="Martin F."/>
        </authorList>
    </citation>
    <scope>NUCLEOTIDE SEQUENCE [LARGE SCALE GENOMIC DNA]</scope>
    <source>
        <strain evidence="1 2">SS14</strain>
    </source>
</reference>
<organism evidence="1 2">
    <name type="scientific">Sphaerobolus stellatus (strain SS14)</name>
    <dbReference type="NCBI Taxonomy" id="990650"/>
    <lineage>
        <taxon>Eukaryota</taxon>
        <taxon>Fungi</taxon>
        <taxon>Dikarya</taxon>
        <taxon>Basidiomycota</taxon>
        <taxon>Agaricomycotina</taxon>
        <taxon>Agaricomycetes</taxon>
        <taxon>Phallomycetidae</taxon>
        <taxon>Geastrales</taxon>
        <taxon>Sphaerobolaceae</taxon>
        <taxon>Sphaerobolus</taxon>
    </lineage>
</organism>
<proteinExistence type="predicted"/>
<dbReference type="Proteomes" id="UP000054279">
    <property type="component" value="Unassembled WGS sequence"/>
</dbReference>
<keyword evidence="2" id="KW-1185">Reference proteome</keyword>
<gene>
    <name evidence="1" type="ORF">M422DRAFT_249715</name>
</gene>
<accession>A0A0C9UU45</accession>
<evidence type="ECO:0000313" key="1">
    <source>
        <dbReference type="EMBL" id="KIJ46565.1"/>
    </source>
</evidence>
<dbReference type="EMBL" id="KN837106">
    <property type="protein sequence ID" value="KIJ46565.1"/>
    <property type="molecule type" value="Genomic_DNA"/>
</dbReference>
<protein>
    <submittedName>
        <fullName evidence="1">Uncharacterized protein</fullName>
    </submittedName>
</protein>
<dbReference type="HOGENOM" id="CLU_1476031_0_0_1"/>
<dbReference type="AlphaFoldDB" id="A0A0C9UU45"/>
<evidence type="ECO:0000313" key="2">
    <source>
        <dbReference type="Proteomes" id="UP000054279"/>
    </source>
</evidence>
<name>A0A0C9UU45_SPHS4</name>